<dbReference type="STRING" id="33968.BMS77_04325"/>
<dbReference type="RefSeq" id="WP_080519133.1">
    <property type="nucleotide sequence ID" value="NZ_MPLS01000006.1"/>
</dbReference>
<evidence type="ECO:0000256" key="4">
    <source>
        <dbReference type="ARBA" id="ARBA00023027"/>
    </source>
</evidence>
<feature type="binding site" evidence="6">
    <location>
        <position position="40"/>
    </location>
    <ligand>
        <name>(6S)-NADPHX</name>
        <dbReference type="ChEBI" id="CHEBI:64076"/>
    </ligand>
</feature>
<dbReference type="GO" id="GO:0005524">
    <property type="term" value="F:ATP binding"/>
    <property type="evidence" value="ECO:0007669"/>
    <property type="project" value="UniProtKB-KW"/>
</dbReference>
<evidence type="ECO:0000313" key="9">
    <source>
        <dbReference type="Proteomes" id="UP000192288"/>
    </source>
</evidence>
<dbReference type="HAMAP" id="MF_01965">
    <property type="entry name" value="NADHX_dehydratase"/>
    <property type="match status" value="1"/>
</dbReference>
<comment type="subunit">
    <text evidence="6">Homotetramer.</text>
</comment>
<accession>A0A1X0VF18</accession>
<keyword evidence="5 6" id="KW-0456">Lyase</keyword>
<dbReference type="Pfam" id="PF01256">
    <property type="entry name" value="Carb_kinase"/>
    <property type="match status" value="1"/>
</dbReference>
<comment type="catalytic activity">
    <reaction evidence="6">
        <text>(6S)-NADHX + ADP = AMP + phosphate + NADH + H(+)</text>
        <dbReference type="Rhea" id="RHEA:32223"/>
        <dbReference type="ChEBI" id="CHEBI:15378"/>
        <dbReference type="ChEBI" id="CHEBI:43474"/>
        <dbReference type="ChEBI" id="CHEBI:57945"/>
        <dbReference type="ChEBI" id="CHEBI:64074"/>
        <dbReference type="ChEBI" id="CHEBI:456215"/>
        <dbReference type="ChEBI" id="CHEBI:456216"/>
        <dbReference type="EC" id="4.2.1.136"/>
    </reaction>
</comment>
<dbReference type="PROSITE" id="PS51383">
    <property type="entry name" value="YJEF_C_3"/>
    <property type="match status" value="1"/>
</dbReference>
<dbReference type="GO" id="GO:0110051">
    <property type="term" value="P:metabolite repair"/>
    <property type="evidence" value="ECO:0007669"/>
    <property type="project" value="TreeGrafter"/>
</dbReference>
<evidence type="ECO:0000259" key="7">
    <source>
        <dbReference type="PROSITE" id="PS51383"/>
    </source>
</evidence>
<evidence type="ECO:0000256" key="3">
    <source>
        <dbReference type="ARBA" id="ARBA00022857"/>
    </source>
</evidence>
<comment type="cofactor">
    <cofactor evidence="6">
        <name>Mg(2+)</name>
        <dbReference type="ChEBI" id="CHEBI:18420"/>
    </cofactor>
</comment>
<dbReference type="GO" id="GO:0052855">
    <property type="term" value="F:ADP-dependent NAD(P)H-hydrate dehydratase activity"/>
    <property type="evidence" value="ECO:0007669"/>
    <property type="project" value="UniProtKB-UniRule"/>
</dbReference>
<dbReference type="eggNOG" id="COG0063">
    <property type="taxonomic scope" value="Bacteria"/>
</dbReference>
<dbReference type="InterPro" id="IPR017953">
    <property type="entry name" value="Carbohydrate_kinase_pred_CS"/>
</dbReference>
<dbReference type="Proteomes" id="UP000192288">
    <property type="component" value="Unassembled WGS sequence"/>
</dbReference>
<dbReference type="InterPro" id="IPR000631">
    <property type="entry name" value="CARKD"/>
</dbReference>
<keyword evidence="4 6" id="KW-0520">NAD</keyword>
<dbReference type="GO" id="GO:0046496">
    <property type="term" value="P:nicotinamide nucleotide metabolic process"/>
    <property type="evidence" value="ECO:0007669"/>
    <property type="project" value="UniProtKB-UniRule"/>
</dbReference>
<evidence type="ECO:0000256" key="2">
    <source>
        <dbReference type="ARBA" id="ARBA00022840"/>
    </source>
</evidence>
<feature type="binding site" evidence="6">
    <location>
        <position position="99"/>
    </location>
    <ligand>
        <name>(6S)-NADPHX</name>
        <dbReference type="ChEBI" id="CHEBI:64076"/>
    </ligand>
</feature>
<dbReference type="GO" id="GO:0052856">
    <property type="term" value="F:NAD(P)HX epimerase activity"/>
    <property type="evidence" value="ECO:0007669"/>
    <property type="project" value="TreeGrafter"/>
</dbReference>
<evidence type="ECO:0000256" key="1">
    <source>
        <dbReference type="ARBA" id="ARBA00022741"/>
    </source>
</evidence>
<name>A0A1X0VF18_LEUPS</name>
<evidence type="ECO:0000256" key="5">
    <source>
        <dbReference type="ARBA" id="ARBA00023239"/>
    </source>
</evidence>
<feature type="binding site" evidence="6">
    <location>
        <begin position="184"/>
        <end position="188"/>
    </location>
    <ligand>
        <name>AMP</name>
        <dbReference type="ChEBI" id="CHEBI:456215"/>
    </ligand>
</feature>
<dbReference type="PANTHER" id="PTHR12592:SF0">
    <property type="entry name" value="ATP-DEPENDENT (S)-NAD(P)H-HYDRATE DEHYDRATASE"/>
    <property type="match status" value="1"/>
</dbReference>
<evidence type="ECO:0000256" key="6">
    <source>
        <dbReference type="HAMAP-Rule" id="MF_01965"/>
    </source>
</evidence>
<dbReference type="PROSITE" id="PS01050">
    <property type="entry name" value="YJEF_C_2"/>
    <property type="match status" value="1"/>
</dbReference>
<dbReference type="Gene3D" id="3.40.1190.20">
    <property type="match status" value="1"/>
</dbReference>
<organism evidence="8 9">
    <name type="scientific">Leuconostoc pseudomesenteroides</name>
    <dbReference type="NCBI Taxonomy" id="33968"/>
    <lineage>
        <taxon>Bacteria</taxon>
        <taxon>Bacillati</taxon>
        <taxon>Bacillota</taxon>
        <taxon>Bacilli</taxon>
        <taxon>Lactobacillales</taxon>
        <taxon>Lactobacillaceae</taxon>
        <taxon>Leuconostoc</taxon>
    </lineage>
</organism>
<keyword evidence="3 6" id="KW-0521">NADP</keyword>
<proteinExistence type="inferred from homology"/>
<feature type="domain" description="YjeF C-terminal" evidence="7">
    <location>
        <begin position="5"/>
        <end position="271"/>
    </location>
</feature>
<dbReference type="SUPFAM" id="SSF53613">
    <property type="entry name" value="Ribokinase-like"/>
    <property type="match status" value="1"/>
</dbReference>
<comment type="caution">
    <text evidence="8">The sequence shown here is derived from an EMBL/GenBank/DDBJ whole genome shotgun (WGS) entry which is preliminary data.</text>
</comment>
<protein>
    <recommendedName>
        <fullName evidence="6">ADP-dependent (S)-NAD(P)H-hydrate dehydratase</fullName>
        <ecNumber evidence="6">4.2.1.136</ecNumber>
    </recommendedName>
    <alternativeName>
        <fullName evidence="6">ADP-dependent NAD(P)HX dehydratase</fullName>
    </alternativeName>
</protein>
<dbReference type="EMBL" id="MPLS01000006">
    <property type="protein sequence ID" value="ORI98303.1"/>
    <property type="molecule type" value="Genomic_DNA"/>
</dbReference>
<keyword evidence="2 6" id="KW-0067">ATP-binding</keyword>
<feature type="binding site" evidence="6">
    <location>
        <position position="147"/>
    </location>
    <ligand>
        <name>(6S)-NADPHX</name>
        <dbReference type="ChEBI" id="CHEBI:64076"/>
    </ligand>
</feature>
<dbReference type="NCBIfam" id="TIGR00196">
    <property type="entry name" value="yjeF_cterm"/>
    <property type="match status" value="1"/>
</dbReference>
<gene>
    <name evidence="6" type="primary">nnrD</name>
    <name evidence="8" type="ORF">BMR96_02880</name>
</gene>
<comment type="catalytic activity">
    <reaction evidence="6">
        <text>(6S)-NADPHX + ADP = AMP + phosphate + NADPH + H(+)</text>
        <dbReference type="Rhea" id="RHEA:32235"/>
        <dbReference type="ChEBI" id="CHEBI:15378"/>
        <dbReference type="ChEBI" id="CHEBI:43474"/>
        <dbReference type="ChEBI" id="CHEBI:57783"/>
        <dbReference type="ChEBI" id="CHEBI:64076"/>
        <dbReference type="ChEBI" id="CHEBI:456215"/>
        <dbReference type="ChEBI" id="CHEBI:456216"/>
        <dbReference type="EC" id="4.2.1.136"/>
    </reaction>
</comment>
<feature type="binding site" evidence="6">
    <location>
        <position position="213"/>
    </location>
    <ligand>
        <name>(6S)-NADPHX</name>
        <dbReference type="ChEBI" id="CHEBI:64076"/>
    </ligand>
</feature>
<reference evidence="8 9" key="1">
    <citation type="journal article" date="2017" name="Front. Microbiol.">
        <title>Genomic Characterization of Dairy Associated Leuconostoc Species and Diversity of Leuconostocs in Undefined Mixed Mesophilic Starter Cultures.</title>
        <authorList>
            <person name="Frantzen C.A."/>
            <person name="Kot W."/>
            <person name="Pedersen T.B."/>
            <person name="Ardo Y.M."/>
            <person name="Broadbent J.R."/>
            <person name="Neve H."/>
            <person name="Hansen L.H."/>
            <person name="Dal Bello F."/>
            <person name="Ostlie H.M."/>
            <person name="Kleppen H.P."/>
            <person name="Vogensen F.K."/>
            <person name="Holo H."/>
        </authorList>
    </citation>
    <scope>NUCLEOTIDE SEQUENCE [LARGE SCALE GENOMIC DNA]</scope>
    <source>
        <strain evidence="8 9">LMGCF08</strain>
    </source>
</reference>
<evidence type="ECO:0000313" key="8">
    <source>
        <dbReference type="EMBL" id="ORI98303.1"/>
    </source>
</evidence>
<sequence length="273" mass="29774">MKKLTEDILYQVIKKRPEQSHKGTYGRVLIIGGTQQFGGAVIMNALAAVNSGAGLVSVATDPSNFTALHAHLPEAMVIDFNDDLTDDIQHADVVLIGSGLGNRLDIVEATFDAIMARQILIVDGSALTLVAENKLSWPQSQLIITPHQMEWQRLSGVTINEQAFEAFNMLAQQRMNVQPILVLKQHHTQIYTLNQVFEIPNGGPYQSTGGMGDTLAGMIAGFTAQFMLCFPEAIMAAVYAHSAIADELSKNQYVTLPTKISAALPEFMSRYAK</sequence>
<comment type="function">
    <text evidence="6">Catalyzes the dehydration of the S-form of NAD(P)HX at the expense of ADP, which is converted to AMP. Together with NAD(P)HX epimerase, which catalyzes the epimerization of the S- and R-forms, the enzyme allows the repair of both epimers of NAD(P)HX, a damaged form of NAD(P)H that is a result of enzymatic or heat-dependent hydration.</text>
</comment>
<comment type="similarity">
    <text evidence="6">Belongs to the NnrD/CARKD family.</text>
</comment>
<dbReference type="AlphaFoldDB" id="A0A1X0VF18"/>
<dbReference type="CDD" id="cd01171">
    <property type="entry name" value="YXKO-related"/>
    <property type="match status" value="1"/>
</dbReference>
<dbReference type="InterPro" id="IPR029056">
    <property type="entry name" value="Ribokinase-like"/>
</dbReference>
<dbReference type="EC" id="4.2.1.136" evidence="6"/>
<keyword evidence="1 6" id="KW-0547">Nucleotide-binding</keyword>
<feature type="binding site" evidence="6">
    <location>
        <position position="212"/>
    </location>
    <ligand>
        <name>AMP</name>
        <dbReference type="ChEBI" id="CHEBI:456215"/>
    </ligand>
</feature>
<dbReference type="PANTHER" id="PTHR12592">
    <property type="entry name" value="ATP-DEPENDENT (S)-NAD(P)H-HYDRATE DEHYDRATASE FAMILY MEMBER"/>
    <property type="match status" value="1"/>
</dbReference>